<dbReference type="Pfam" id="PF24106">
    <property type="entry name" value="Beta-prop_EDC4L"/>
    <property type="match status" value="1"/>
</dbReference>
<protein>
    <submittedName>
        <fullName evidence="4">Fungal protein</fullName>
    </submittedName>
</protein>
<keyword evidence="5" id="KW-1185">Reference proteome</keyword>
<proteinExistence type="predicted"/>
<feature type="compositionally biased region" description="Polar residues" evidence="1">
    <location>
        <begin position="30"/>
        <end position="46"/>
    </location>
</feature>
<dbReference type="OrthoDB" id="5373281at2759"/>
<feature type="region of interest" description="Disordered" evidence="1">
    <location>
        <begin position="155"/>
        <end position="185"/>
    </location>
</feature>
<evidence type="ECO:0000259" key="2">
    <source>
        <dbReference type="Pfam" id="PF22063"/>
    </source>
</evidence>
<dbReference type="InterPro" id="IPR054301">
    <property type="entry name" value="Pdc1_Ge1"/>
</dbReference>
<dbReference type="AlphaFoldDB" id="S9PZN4"/>
<dbReference type="EMBL" id="KE503207">
    <property type="protein sequence ID" value="EPX72918.1"/>
    <property type="molecule type" value="Genomic_DNA"/>
</dbReference>
<evidence type="ECO:0000256" key="1">
    <source>
        <dbReference type="SAM" id="MobiDB-lite"/>
    </source>
</evidence>
<reference evidence="4 5" key="1">
    <citation type="journal article" date="2011" name="Science">
        <title>Comparative functional genomics of the fission yeasts.</title>
        <authorList>
            <person name="Rhind N."/>
            <person name="Chen Z."/>
            <person name="Yassour M."/>
            <person name="Thompson D.A."/>
            <person name="Haas B.J."/>
            <person name="Habib N."/>
            <person name="Wapinski I."/>
            <person name="Roy S."/>
            <person name="Lin M.F."/>
            <person name="Heiman D.I."/>
            <person name="Young S.K."/>
            <person name="Furuya K."/>
            <person name="Guo Y."/>
            <person name="Pidoux A."/>
            <person name="Chen H.M."/>
            <person name="Robbertse B."/>
            <person name="Goldberg J.M."/>
            <person name="Aoki K."/>
            <person name="Bayne E.H."/>
            <person name="Berlin A.M."/>
            <person name="Desjardins C.A."/>
            <person name="Dobbs E."/>
            <person name="Dukaj L."/>
            <person name="Fan L."/>
            <person name="FitzGerald M.G."/>
            <person name="French C."/>
            <person name="Gujja S."/>
            <person name="Hansen K."/>
            <person name="Keifenheim D."/>
            <person name="Levin J.Z."/>
            <person name="Mosher R.A."/>
            <person name="Mueller C.A."/>
            <person name="Pfiffner J."/>
            <person name="Priest M."/>
            <person name="Russ C."/>
            <person name="Smialowska A."/>
            <person name="Swoboda P."/>
            <person name="Sykes S.M."/>
            <person name="Vaughn M."/>
            <person name="Vengrova S."/>
            <person name="Yoder R."/>
            <person name="Zeng Q."/>
            <person name="Allshire R."/>
            <person name="Baulcombe D."/>
            <person name="Birren B.W."/>
            <person name="Brown W."/>
            <person name="Ekwall K."/>
            <person name="Kellis M."/>
            <person name="Leatherwood J."/>
            <person name="Levin H."/>
            <person name="Margalit H."/>
            <person name="Martienssen R."/>
            <person name="Nieduszynski C.A."/>
            <person name="Spatafora J.W."/>
            <person name="Friedman N."/>
            <person name="Dalgaard J.Z."/>
            <person name="Baumann P."/>
            <person name="Niki H."/>
            <person name="Regev A."/>
            <person name="Nusbaum C."/>
        </authorList>
    </citation>
    <scope>NUCLEOTIDE SEQUENCE [LARGE SCALE GENOMIC DNA]</scope>
    <source>
        <strain evidence="5">yFS286</strain>
    </source>
</reference>
<evidence type="ECO:0000313" key="4">
    <source>
        <dbReference type="EMBL" id="EPX72918.1"/>
    </source>
</evidence>
<dbReference type="HOGENOM" id="CLU_310383_0_0_1"/>
<evidence type="ECO:0000259" key="3">
    <source>
        <dbReference type="Pfam" id="PF24106"/>
    </source>
</evidence>
<dbReference type="GeneID" id="25029664"/>
<sequence length="948" mass="105876">MSGYKKDTNFGQHKVSEFGISKNPNDESSNKFSRTMSATLRSNPTESDLLLNMLRPDVAENKKQHDGLPDCNPSPIANGAKKSEGSPHATPRQPFFNSFNPFDFLEATSPLLQRPSSSLNPETTKKRDVSTPVKINKQQDAYPLTIGKGDVFQKEQKFKSKSPSPLRPFTSPTKEEGSGLEESQLSQLLDDDNGVPHEVYSIDPPLGRSFTIPPSCISSPLLVESFQRLAKLNLPYNYFYEPLALADKKNQYAAYVNQNLNQVCVSNVDTMQRCILDCENQVVYLGFGEDSFANVYLLATNCEGKASVWKISDGANNLSTSLVLSIKHSLLRDCTWVSGDSNLVGVLVKNKYYVIQVSLNQKSVKIGPSELFENSLLMVEAPSTINSCSLSKDKTVLALLVDSKVYLYQVTLSANTNTEKQHLSTPFAFIDLHLPSPANSVFCLSTSKKDGTFLDRILCVTYNQSSTLFLFDFGCRQVTQEINLKNKNRKFSPHLLGVTNKQDLISSISADYLDIFSYCASSFSPDLNNASTFSFIMSVVNREIFGESGYIGTVMSKTILDDGILFSNMISENDSELNLLLALTSGYYLLNMDADCFSREGKSLDYPTPEQSIIASAHLEKVDKGMNVAPAIREFKLPSNIKETESNVFEYASSVLGPSSSEHLETIVETVLPQEDEVSSFVNMLLKKRVNEILKQELPNQIDSIIKPLIGLHLNATLDTKIKETAEECSKEPLEFYDSSAIHEEGDSLKKLLEKIRVHNQEKATAMSDLAKRVSATTTLLEKKINGDDGSYSMVSNNLSHHLDNLSKMIEATKNEEALIYFTEYPNVHMFRMLKKIPDYALDECSFIHLLTFIYTLSTFIFTDDDLKKLCIQLMSRAISRLRAMKAPSLIEKDNFSPEVFPAVVDITLKNVETILVNQVVPSYEAKYEFLKTSLKSLNKELRTSYGL</sequence>
<gene>
    <name evidence="4" type="ORF">SOCG_00680</name>
</gene>
<dbReference type="InterPro" id="IPR055393">
    <property type="entry name" value="Beta-prop_EDC4L"/>
</dbReference>
<feature type="region of interest" description="Disordered" evidence="1">
    <location>
        <begin position="111"/>
        <end position="136"/>
    </location>
</feature>
<feature type="domain" description="EDC4-like protein pdc1 beta-propeller" evidence="3">
    <location>
        <begin position="248"/>
        <end position="489"/>
    </location>
</feature>
<accession>S9PZN4</accession>
<feature type="compositionally biased region" description="Polar residues" evidence="1">
    <location>
        <begin position="111"/>
        <end position="122"/>
    </location>
</feature>
<feature type="compositionally biased region" description="Basic and acidic residues" evidence="1">
    <location>
        <begin position="57"/>
        <end position="68"/>
    </location>
</feature>
<dbReference type="Pfam" id="PF22063">
    <property type="entry name" value="Pdc1_Ge1"/>
    <property type="match status" value="1"/>
</dbReference>
<feature type="region of interest" description="Disordered" evidence="1">
    <location>
        <begin position="1"/>
        <end position="97"/>
    </location>
</feature>
<evidence type="ECO:0000313" key="5">
    <source>
        <dbReference type="Proteomes" id="UP000016088"/>
    </source>
</evidence>
<dbReference type="Proteomes" id="UP000016088">
    <property type="component" value="Unassembled WGS sequence"/>
</dbReference>
<dbReference type="OMA" id="DYALDEC"/>
<dbReference type="SUPFAM" id="SSF82171">
    <property type="entry name" value="DPP6 N-terminal domain-like"/>
    <property type="match status" value="1"/>
</dbReference>
<organism evidence="4 5">
    <name type="scientific">Schizosaccharomyces octosporus (strain yFS286)</name>
    <name type="common">Fission yeast</name>
    <name type="synonym">Octosporomyces octosporus</name>
    <dbReference type="NCBI Taxonomy" id="483514"/>
    <lineage>
        <taxon>Eukaryota</taxon>
        <taxon>Fungi</taxon>
        <taxon>Dikarya</taxon>
        <taxon>Ascomycota</taxon>
        <taxon>Taphrinomycotina</taxon>
        <taxon>Schizosaccharomycetes</taxon>
        <taxon>Schizosaccharomycetales</taxon>
        <taxon>Schizosaccharomycetaceae</taxon>
        <taxon>Schizosaccharomyces</taxon>
    </lineage>
</organism>
<dbReference type="RefSeq" id="XP_013018554.1">
    <property type="nucleotide sequence ID" value="XM_013163100.1"/>
</dbReference>
<dbReference type="VEuPathDB" id="FungiDB:SOCG_00680"/>
<feature type="domain" description="Pdc1 Ge1" evidence="2">
    <location>
        <begin position="809"/>
        <end position="882"/>
    </location>
</feature>
<name>S9PZN4_SCHOY</name>